<accession>A0A1X3GFS7</accession>
<dbReference type="PANTHER" id="PTHR43433">
    <property type="entry name" value="HYDROLASE, ALPHA/BETA FOLD FAMILY PROTEIN"/>
    <property type="match status" value="1"/>
</dbReference>
<dbReference type="PANTHER" id="PTHR43433:SF5">
    <property type="entry name" value="AB HYDROLASE-1 DOMAIN-CONTAINING PROTEIN"/>
    <property type="match status" value="1"/>
</dbReference>
<keyword evidence="2" id="KW-0378">Hydrolase</keyword>
<dbReference type="InterPro" id="IPR000073">
    <property type="entry name" value="AB_hydrolase_1"/>
</dbReference>
<evidence type="ECO:0000313" key="2">
    <source>
        <dbReference type="EMBL" id="OSJ02875.1"/>
    </source>
</evidence>
<dbReference type="Gene3D" id="3.40.50.1820">
    <property type="entry name" value="alpha/beta hydrolase"/>
    <property type="match status" value="1"/>
</dbReference>
<reference evidence="2 3" key="1">
    <citation type="submission" date="2017-03" db="EMBL/GenBank/DDBJ databases">
        <title>Whole genome sequences of fourteen strains of Bradyrhizobium canariense and one strain of Bradyrhizobium japonicum isolated from Lupinus (Papilionoideae: Genisteae) species in Algeria.</title>
        <authorList>
            <person name="Crovadore J."/>
            <person name="Chekireb D."/>
            <person name="Brachmann A."/>
            <person name="Chablais R."/>
            <person name="Cochard B."/>
            <person name="Lefort F."/>
        </authorList>
    </citation>
    <scope>NUCLEOTIDE SEQUENCE [LARGE SCALE GENOMIC DNA]</scope>
    <source>
        <strain evidence="2 3">UBMA195</strain>
    </source>
</reference>
<dbReference type="InterPro" id="IPR029058">
    <property type="entry name" value="AB_hydrolase_fold"/>
</dbReference>
<gene>
    <name evidence="2" type="ORF">BSZ18_34805</name>
</gene>
<organism evidence="2 3">
    <name type="scientific">Bradyrhizobium canariense</name>
    <dbReference type="NCBI Taxonomy" id="255045"/>
    <lineage>
        <taxon>Bacteria</taxon>
        <taxon>Pseudomonadati</taxon>
        <taxon>Pseudomonadota</taxon>
        <taxon>Alphaproteobacteria</taxon>
        <taxon>Hyphomicrobiales</taxon>
        <taxon>Nitrobacteraceae</taxon>
        <taxon>Bradyrhizobium</taxon>
    </lineage>
</organism>
<dbReference type="AlphaFoldDB" id="A0A1X3GFS7"/>
<protein>
    <submittedName>
        <fullName evidence="2">Alpha/beta hydrolase</fullName>
    </submittedName>
</protein>
<dbReference type="Proteomes" id="UP000193553">
    <property type="component" value="Unassembled WGS sequence"/>
</dbReference>
<feature type="domain" description="AB hydrolase-1" evidence="1">
    <location>
        <begin position="30"/>
        <end position="257"/>
    </location>
</feature>
<evidence type="ECO:0000259" key="1">
    <source>
        <dbReference type="Pfam" id="PF00561"/>
    </source>
</evidence>
<name>A0A1X3GFS7_9BRAD</name>
<comment type="caution">
    <text evidence="2">The sequence shown here is derived from an EMBL/GenBank/DDBJ whole genome shotgun (WGS) entry which is preliminary data.</text>
</comment>
<dbReference type="PRINTS" id="PR00111">
    <property type="entry name" value="ABHYDROLASE"/>
</dbReference>
<evidence type="ECO:0000313" key="3">
    <source>
        <dbReference type="Proteomes" id="UP000193553"/>
    </source>
</evidence>
<dbReference type="Pfam" id="PF00561">
    <property type="entry name" value="Abhydrolase_1"/>
    <property type="match status" value="1"/>
</dbReference>
<dbReference type="SUPFAM" id="SSF53474">
    <property type="entry name" value="alpha/beta-Hydrolases"/>
    <property type="match status" value="1"/>
</dbReference>
<proteinExistence type="predicted"/>
<dbReference type="OrthoDB" id="7958481at2"/>
<sequence length="277" mass="29690">MSLETARTELIEAGGMRFAFRRLDPAKGMPLVLLQHFTGNMDSWDPAVVNRLAETRPVIVFNNAGVGTSSGATPDNVEQMAADAETFIRALDLGEVDLLGFSLGGMIAQVLAARGTGLVRKMIVAGAAPRGGEEHLMAVVNDAFARGAADVRLPLFFTPSEASQRAGRGFIARATARAQDRDPESGDSVSEPQAKAIITWCARKDEASILRAIAQPTLIVHGSDDSMFPSINAYNMFKAMSDAQLILYPDSGHGAPFQYPDLFVAHCRTFLHARATA</sequence>
<dbReference type="InterPro" id="IPR050471">
    <property type="entry name" value="AB_hydrolase"/>
</dbReference>
<dbReference type="GO" id="GO:0016787">
    <property type="term" value="F:hydrolase activity"/>
    <property type="evidence" value="ECO:0007669"/>
    <property type="project" value="UniProtKB-KW"/>
</dbReference>
<dbReference type="EMBL" id="NAFI01000188">
    <property type="protein sequence ID" value="OSJ02875.1"/>
    <property type="molecule type" value="Genomic_DNA"/>
</dbReference>
<dbReference type="RefSeq" id="WP_085362002.1">
    <property type="nucleotide sequence ID" value="NZ_NAFD01000177.1"/>
</dbReference>